<dbReference type="InterPro" id="IPR000515">
    <property type="entry name" value="MetI-like"/>
</dbReference>
<feature type="transmembrane region" description="Helical" evidence="8">
    <location>
        <begin position="102"/>
        <end position="120"/>
    </location>
</feature>
<evidence type="ECO:0000256" key="5">
    <source>
        <dbReference type="ARBA" id="ARBA00022692"/>
    </source>
</evidence>
<name>A0A120I8M5_9LACT</name>
<dbReference type="RefSeq" id="WP_060776487.1">
    <property type="nucleotide sequence ID" value="NZ_CP014159.1"/>
</dbReference>
<feature type="transmembrane region" description="Helical" evidence="8">
    <location>
        <begin position="176"/>
        <end position="197"/>
    </location>
</feature>
<dbReference type="GO" id="GO:0005315">
    <property type="term" value="F:phosphate transmembrane transporter activity"/>
    <property type="evidence" value="ECO:0007669"/>
    <property type="project" value="InterPro"/>
</dbReference>
<dbReference type="Proteomes" id="UP000234775">
    <property type="component" value="Unassembled WGS sequence"/>
</dbReference>
<dbReference type="AlphaFoldDB" id="A0A120I8M5"/>
<keyword evidence="6 8" id="KW-1133">Transmembrane helix</keyword>
<comment type="caution">
    <text evidence="11">The sequence shown here is derived from an EMBL/GenBank/DDBJ whole genome shotgun (WGS) entry which is preliminary data.</text>
</comment>
<keyword evidence="7 8" id="KW-0472">Membrane</keyword>
<comment type="similarity">
    <text evidence="2 8">Belongs to the binding-protein-dependent transport system permease family. CysTW subfamily.</text>
</comment>
<feature type="transmembrane region" description="Helical" evidence="8">
    <location>
        <begin position="241"/>
        <end position="262"/>
    </location>
</feature>
<dbReference type="SUPFAM" id="SSF161098">
    <property type="entry name" value="MetI-like"/>
    <property type="match status" value="1"/>
</dbReference>
<dbReference type="CDD" id="cd06261">
    <property type="entry name" value="TM_PBP2"/>
    <property type="match status" value="1"/>
</dbReference>
<keyword evidence="13" id="KW-1185">Reference proteome</keyword>
<dbReference type="InterPro" id="IPR005672">
    <property type="entry name" value="Phosphate_PstA"/>
</dbReference>
<protein>
    <recommendedName>
        <fullName evidence="8">Phosphate transport system permease protein PstA</fullName>
    </recommendedName>
</protein>
<accession>A0A120I8M5</accession>
<evidence type="ECO:0000313" key="10">
    <source>
        <dbReference type="EMBL" id="KXB37818.1"/>
    </source>
</evidence>
<dbReference type="NCBIfam" id="TIGR00974">
    <property type="entry name" value="3a0107s02c"/>
    <property type="match status" value="1"/>
</dbReference>
<keyword evidence="4 8" id="KW-1003">Cell membrane</keyword>
<evidence type="ECO:0000256" key="1">
    <source>
        <dbReference type="ARBA" id="ARBA00004651"/>
    </source>
</evidence>
<reference evidence="11 13" key="2">
    <citation type="submission" date="2017-12" db="EMBL/GenBank/DDBJ databases">
        <title>Phylogenetic diversity of female urinary microbiome.</title>
        <authorList>
            <person name="Thomas-White K."/>
            <person name="Wolfe A.J."/>
        </authorList>
    </citation>
    <scope>NUCLEOTIDE SEQUENCE [LARGE SCALE GENOMIC DNA]</scope>
    <source>
        <strain evidence="11 13">UMB0844</strain>
    </source>
</reference>
<organism evidence="11 13">
    <name type="scientific">Aerococcus christensenii</name>
    <dbReference type="NCBI Taxonomy" id="87541"/>
    <lineage>
        <taxon>Bacteria</taxon>
        <taxon>Bacillati</taxon>
        <taxon>Bacillota</taxon>
        <taxon>Bacilli</taxon>
        <taxon>Lactobacillales</taxon>
        <taxon>Aerococcaceae</taxon>
        <taxon>Aerococcus</taxon>
    </lineage>
</organism>
<feature type="transmembrane region" description="Helical" evidence="8">
    <location>
        <begin position="56"/>
        <end position="82"/>
    </location>
</feature>
<dbReference type="PANTHER" id="PTHR43470">
    <property type="entry name" value="PHOSPHATE TRANSPORT SYSTEM PERMEASE PROTEIN PSTA-RELATED"/>
    <property type="match status" value="1"/>
</dbReference>
<evidence type="ECO:0000256" key="8">
    <source>
        <dbReference type="RuleBase" id="RU363043"/>
    </source>
</evidence>
<dbReference type="PANTHER" id="PTHR43470:SF3">
    <property type="entry name" value="PHOSPHATE TRANSPORT SYSTEM PERMEASE PROTEIN PSTA-RELATED"/>
    <property type="match status" value="1"/>
</dbReference>
<dbReference type="EMBL" id="PKGZ01000001">
    <property type="protein sequence ID" value="PKY92041.1"/>
    <property type="molecule type" value="Genomic_DNA"/>
</dbReference>
<evidence type="ECO:0000259" key="9">
    <source>
        <dbReference type="PROSITE" id="PS50928"/>
    </source>
</evidence>
<dbReference type="KEGG" id="acg:AWM71_02350"/>
<dbReference type="OrthoDB" id="9807065at2"/>
<sequence>MKDKTLRFLTYFFTFFTFAWLFFIILYVLIHGLPYLKLSLFSWKYTTQNVSMLPAIFTTLFLVVGSLLLAVPLGVFAGFYLVEYAGKNNKWVEAIRIATDTLTGVPSIVYGLFGMLAFVLDAKFQFSLISGILTMAIMVLPVIIRNTEEGLMFVKDSLRFASYGLGAGKLRTIFKIVLPVAMPGILSGIILAVGRIVGETAALMYTLGTSTSSPHSLFSSGRTLALHMYVLSTEGLHRNEAMATGVVLLALVLVINSVSTWLSRKVGAKGGH</sequence>
<evidence type="ECO:0000256" key="3">
    <source>
        <dbReference type="ARBA" id="ARBA00022448"/>
    </source>
</evidence>
<evidence type="ECO:0000313" key="13">
    <source>
        <dbReference type="Proteomes" id="UP000234775"/>
    </source>
</evidence>
<comment type="subcellular location">
    <subcellularLocation>
        <location evidence="1 8">Cell membrane</location>
        <topology evidence="1 8">Multi-pass membrane protein</topology>
    </subcellularLocation>
</comment>
<feature type="transmembrane region" description="Helical" evidence="8">
    <location>
        <begin position="12"/>
        <end position="36"/>
    </location>
</feature>
<dbReference type="GO" id="GO:0035435">
    <property type="term" value="P:phosphate ion transmembrane transport"/>
    <property type="evidence" value="ECO:0007669"/>
    <property type="project" value="InterPro"/>
</dbReference>
<dbReference type="EMBL" id="LSCQ01000019">
    <property type="protein sequence ID" value="KXB37818.1"/>
    <property type="molecule type" value="Genomic_DNA"/>
</dbReference>
<evidence type="ECO:0000256" key="4">
    <source>
        <dbReference type="ARBA" id="ARBA00022475"/>
    </source>
</evidence>
<evidence type="ECO:0000256" key="6">
    <source>
        <dbReference type="ARBA" id="ARBA00022989"/>
    </source>
</evidence>
<dbReference type="Gene3D" id="1.10.3720.10">
    <property type="entry name" value="MetI-like"/>
    <property type="match status" value="1"/>
</dbReference>
<feature type="domain" description="ABC transmembrane type-1" evidence="9">
    <location>
        <begin position="56"/>
        <end position="259"/>
    </location>
</feature>
<dbReference type="InterPro" id="IPR035906">
    <property type="entry name" value="MetI-like_sf"/>
</dbReference>
<dbReference type="PROSITE" id="PS50928">
    <property type="entry name" value="ABC_TM1"/>
    <property type="match status" value="1"/>
</dbReference>
<dbReference type="PATRIC" id="fig|87541.4.peg.379"/>
<evidence type="ECO:0000256" key="2">
    <source>
        <dbReference type="ARBA" id="ARBA00007069"/>
    </source>
</evidence>
<reference evidence="10 12" key="1">
    <citation type="submission" date="2016-01" db="EMBL/GenBank/DDBJ databases">
        <authorList>
            <person name="Oliw E.H."/>
        </authorList>
    </citation>
    <scope>NUCLEOTIDE SEQUENCE [LARGE SCALE GENOMIC DNA]</scope>
    <source>
        <strain evidence="10 12">KA00635</strain>
    </source>
</reference>
<dbReference type="STRING" id="87541.AWM71_02350"/>
<proteinExistence type="inferred from homology"/>
<dbReference type="Proteomes" id="UP000070422">
    <property type="component" value="Unassembled WGS sequence"/>
</dbReference>
<keyword evidence="3" id="KW-0813">Transport</keyword>
<dbReference type="GO" id="GO:0005886">
    <property type="term" value="C:plasma membrane"/>
    <property type="evidence" value="ECO:0007669"/>
    <property type="project" value="UniProtKB-SubCell"/>
</dbReference>
<evidence type="ECO:0000256" key="7">
    <source>
        <dbReference type="ARBA" id="ARBA00023136"/>
    </source>
</evidence>
<feature type="transmembrane region" description="Helical" evidence="8">
    <location>
        <begin position="126"/>
        <end position="144"/>
    </location>
</feature>
<keyword evidence="5 8" id="KW-0812">Transmembrane</keyword>
<evidence type="ECO:0000313" key="11">
    <source>
        <dbReference type="EMBL" id="PKY92041.1"/>
    </source>
</evidence>
<gene>
    <name evidence="11" type="primary">pstA</name>
    <name evidence="11" type="ORF">CYJ27_00980</name>
    <name evidence="10" type="ORF">HMPREF3187_00377</name>
</gene>
<dbReference type="Pfam" id="PF00528">
    <property type="entry name" value="BPD_transp_1"/>
    <property type="match status" value="1"/>
</dbReference>
<evidence type="ECO:0000313" key="12">
    <source>
        <dbReference type="Proteomes" id="UP000070422"/>
    </source>
</evidence>